<evidence type="ECO:0000313" key="2">
    <source>
        <dbReference type="Proteomes" id="UP000236584"/>
    </source>
</evidence>
<dbReference type="EMBL" id="CP026309">
    <property type="protein sequence ID" value="AUV83811.1"/>
    <property type="molecule type" value="Genomic_DNA"/>
</dbReference>
<dbReference type="Proteomes" id="UP000236584">
    <property type="component" value="Chromosome"/>
</dbReference>
<proteinExistence type="predicted"/>
<reference evidence="1 2" key="1">
    <citation type="submission" date="2018-01" db="EMBL/GenBank/DDBJ databases">
        <title>Complete genome sequence of Salinigranum rubrum GX10T, an extremely halophilic archaeon isolated from a marine solar saltern.</title>
        <authorList>
            <person name="Han S."/>
        </authorList>
    </citation>
    <scope>NUCLEOTIDE SEQUENCE [LARGE SCALE GENOMIC DNA]</scope>
    <source>
        <strain evidence="1 2">GX10</strain>
    </source>
</reference>
<dbReference type="KEGG" id="srub:C2R22_20960"/>
<dbReference type="AlphaFoldDB" id="A0A2I8VPF5"/>
<protein>
    <submittedName>
        <fullName evidence="1">Uncharacterized protein</fullName>
    </submittedName>
</protein>
<keyword evidence="2" id="KW-1185">Reference proteome</keyword>
<name>A0A2I8VPF5_9EURY</name>
<dbReference type="RefSeq" id="WP_103427500.1">
    <property type="nucleotide sequence ID" value="NZ_CP026309.1"/>
</dbReference>
<gene>
    <name evidence="1" type="ORF">C2R22_20960</name>
</gene>
<dbReference type="GeneID" id="35594618"/>
<sequence>MSGRRGQISALLASTLLVSAFVGAGVAAAFTDAGVLTDANLNSYGNEGDAVTAVDFFAFCPVSLDVDVDEFDPETAQSLPDQPLERILFPNGPTVLPTGIVQWTTTFPGEYYVVVGYDGTLEQSSLFEGPGAGFVEAGEGIIVPGLSTEQPCGPNGFGVMHDIDSDTYGVSLPETLPPEFEEQLPEGVDLDDLELDDFDSVEEFLAYVENLGIVA</sequence>
<evidence type="ECO:0000313" key="1">
    <source>
        <dbReference type="EMBL" id="AUV83811.1"/>
    </source>
</evidence>
<organism evidence="1 2">
    <name type="scientific">Salinigranum rubrum</name>
    <dbReference type="NCBI Taxonomy" id="755307"/>
    <lineage>
        <taxon>Archaea</taxon>
        <taxon>Methanobacteriati</taxon>
        <taxon>Methanobacteriota</taxon>
        <taxon>Stenosarchaea group</taxon>
        <taxon>Halobacteria</taxon>
        <taxon>Halobacteriales</taxon>
        <taxon>Haloferacaceae</taxon>
        <taxon>Salinigranum</taxon>
    </lineage>
</organism>
<accession>A0A2I8VPF5</accession>